<evidence type="ECO:0000313" key="2">
    <source>
        <dbReference type="Proteomes" id="UP000613030"/>
    </source>
</evidence>
<dbReference type="RefSeq" id="WP_202011291.1">
    <property type="nucleotide sequence ID" value="NZ_JAERRB010000005.1"/>
</dbReference>
<proteinExistence type="predicted"/>
<gene>
    <name evidence="1" type="ORF">JI741_16030</name>
</gene>
<dbReference type="CDD" id="cd00063">
    <property type="entry name" value="FN3"/>
    <property type="match status" value="1"/>
</dbReference>
<dbReference type="SUPFAM" id="SSF49265">
    <property type="entry name" value="Fibronectin type III"/>
    <property type="match status" value="1"/>
</dbReference>
<name>A0ABS1KTE6_9BACT</name>
<evidence type="ECO:0000313" key="1">
    <source>
        <dbReference type="EMBL" id="MBL0742735.1"/>
    </source>
</evidence>
<dbReference type="InterPro" id="IPR013783">
    <property type="entry name" value="Ig-like_fold"/>
</dbReference>
<dbReference type="InterPro" id="IPR003961">
    <property type="entry name" value="FN3_dom"/>
</dbReference>
<sequence length="206" mass="21815">MTIVRVLSSFTRLTDTELVAFTQNVLSGMTGNADFATPKPALADIEAALQVYITALGEALGGTKGKTSGKAEKRQALEMLLRQLATFVEMNCNNNATVALNSGFNIRKPSTPVGILGKPVIAKFEAGPNKGSIRLSVNKITGADSYVFQYVEAPVTAGSVWQTQAATARTIIISNLTVAKEYAFRVAAVGSNPTLVFSDEVTRVVA</sequence>
<accession>A0ABS1KTE6</accession>
<protein>
    <submittedName>
        <fullName evidence="1">Fibronectin type III domain-containing protein</fullName>
    </submittedName>
</protein>
<organism evidence="1 2">
    <name type="scientific">Chryseolinea lacunae</name>
    <dbReference type="NCBI Taxonomy" id="2801331"/>
    <lineage>
        <taxon>Bacteria</taxon>
        <taxon>Pseudomonadati</taxon>
        <taxon>Bacteroidota</taxon>
        <taxon>Cytophagia</taxon>
        <taxon>Cytophagales</taxon>
        <taxon>Fulvivirgaceae</taxon>
        <taxon>Chryseolinea</taxon>
    </lineage>
</organism>
<keyword evidence="2" id="KW-1185">Reference proteome</keyword>
<comment type="caution">
    <text evidence="1">The sequence shown here is derived from an EMBL/GenBank/DDBJ whole genome shotgun (WGS) entry which is preliminary data.</text>
</comment>
<dbReference type="Gene3D" id="2.60.40.10">
    <property type="entry name" value="Immunoglobulins"/>
    <property type="match status" value="1"/>
</dbReference>
<dbReference type="EMBL" id="JAERRB010000005">
    <property type="protein sequence ID" value="MBL0742735.1"/>
    <property type="molecule type" value="Genomic_DNA"/>
</dbReference>
<reference evidence="1 2" key="1">
    <citation type="submission" date="2021-01" db="EMBL/GenBank/DDBJ databases">
        <title>Chryseolinea sp. Jin1 Genome sequencing and assembly.</title>
        <authorList>
            <person name="Kim I."/>
        </authorList>
    </citation>
    <scope>NUCLEOTIDE SEQUENCE [LARGE SCALE GENOMIC DNA]</scope>
    <source>
        <strain evidence="1 2">Jin1</strain>
    </source>
</reference>
<dbReference type="InterPro" id="IPR036116">
    <property type="entry name" value="FN3_sf"/>
</dbReference>
<dbReference type="Proteomes" id="UP000613030">
    <property type="component" value="Unassembled WGS sequence"/>
</dbReference>